<feature type="transmembrane region" description="Helical" evidence="7">
    <location>
        <begin position="348"/>
        <end position="368"/>
    </location>
</feature>
<feature type="transmembrane region" description="Helical" evidence="7">
    <location>
        <begin position="203"/>
        <end position="225"/>
    </location>
</feature>
<dbReference type="KEGG" id="marq:MARGE09_P2087"/>
<dbReference type="AlphaFoldDB" id="A0AAN1WHW5"/>
<name>A0AAN1WHW5_9GAMM</name>
<organism evidence="9 10">
    <name type="scientific">Marinagarivorans cellulosilyticus</name>
    <dbReference type="NCBI Taxonomy" id="2721545"/>
    <lineage>
        <taxon>Bacteria</taxon>
        <taxon>Pseudomonadati</taxon>
        <taxon>Pseudomonadota</taxon>
        <taxon>Gammaproteobacteria</taxon>
        <taxon>Cellvibrionales</taxon>
        <taxon>Cellvibrionaceae</taxon>
        <taxon>Marinagarivorans</taxon>
    </lineage>
</organism>
<feature type="transmembrane region" description="Helical" evidence="7">
    <location>
        <begin position="533"/>
        <end position="551"/>
    </location>
</feature>
<feature type="transmembrane region" description="Helical" evidence="7">
    <location>
        <begin position="257"/>
        <end position="276"/>
    </location>
</feature>
<dbReference type="EMBL" id="AP023086">
    <property type="protein sequence ID" value="BCD97886.1"/>
    <property type="molecule type" value="Genomic_DNA"/>
</dbReference>
<accession>A0AAN1WHW5</accession>
<keyword evidence="6 7" id="KW-0472">Membrane</keyword>
<protein>
    <submittedName>
        <fullName evidence="9">Iron(III) transport system permease protein</fullName>
    </submittedName>
</protein>
<evidence type="ECO:0000313" key="10">
    <source>
        <dbReference type="Proteomes" id="UP001320119"/>
    </source>
</evidence>
<keyword evidence="10" id="KW-1185">Reference proteome</keyword>
<keyword evidence="3" id="KW-1003">Cell membrane</keyword>
<dbReference type="InterPro" id="IPR000515">
    <property type="entry name" value="MetI-like"/>
</dbReference>
<feature type="transmembrane region" description="Helical" evidence="7">
    <location>
        <begin position="29"/>
        <end position="52"/>
    </location>
</feature>
<feature type="domain" description="ABC transmembrane type-1" evidence="8">
    <location>
        <begin position="344"/>
        <end position="551"/>
    </location>
</feature>
<evidence type="ECO:0000256" key="7">
    <source>
        <dbReference type="RuleBase" id="RU363032"/>
    </source>
</evidence>
<dbReference type="FunFam" id="1.10.3720.10:FF:000088">
    <property type="entry name" value="Iron(III) ABC transporter, permease protein"/>
    <property type="match status" value="1"/>
</dbReference>
<feature type="transmembrane region" description="Helical" evidence="7">
    <location>
        <begin position="72"/>
        <end position="94"/>
    </location>
</feature>
<reference evidence="9 10" key="1">
    <citation type="journal article" date="2022" name="IScience">
        <title>An ultrasensitive nanofiber-based assay for enzymatic hydrolysis and deep-sea microbial degradation of cellulose.</title>
        <authorList>
            <person name="Tsudome M."/>
            <person name="Tachioka M."/>
            <person name="Miyazaki M."/>
            <person name="Uchimura K."/>
            <person name="Tsuda M."/>
            <person name="Takaki Y."/>
            <person name="Deguchi S."/>
        </authorList>
    </citation>
    <scope>NUCLEOTIDE SEQUENCE [LARGE SCALE GENOMIC DNA]</scope>
    <source>
        <strain evidence="9 10">GE09</strain>
    </source>
</reference>
<dbReference type="InterPro" id="IPR035906">
    <property type="entry name" value="MetI-like_sf"/>
</dbReference>
<feature type="transmembrane region" description="Helical" evidence="7">
    <location>
        <begin position="304"/>
        <end position="328"/>
    </location>
</feature>
<comment type="similarity">
    <text evidence="7">Belongs to the binding-protein-dependent transport system permease family.</text>
</comment>
<dbReference type="GO" id="GO:0055085">
    <property type="term" value="P:transmembrane transport"/>
    <property type="evidence" value="ECO:0007669"/>
    <property type="project" value="InterPro"/>
</dbReference>
<evidence type="ECO:0000256" key="3">
    <source>
        <dbReference type="ARBA" id="ARBA00022475"/>
    </source>
</evidence>
<dbReference type="Gene3D" id="1.10.3720.10">
    <property type="entry name" value="MetI-like"/>
    <property type="match status" value="2"/>
</dbReference>
<feature type="domain" description="ABC transmembrane type-1" evidence="8">
    <location>
        <begin position="71"/>
        <end position="275"/>
    </location>
</feature>
<evidence type="ECO:0000256" key="1">
    <source>
        <dbReference type="ARBA" id="ARBA00004651"/>
    </source>
</evidence>
<evidence type="ECO:0000256" key="6">
    <source>
        <dbReference type="ARBA" id="ARBA00023136"/>
    </source>
</evidence>
<evidence type="ECO:0000256" key="5">
    <source>
        <dbReference type="ARBA" id="ARBA00022989"/>
    </source>
</evidence>
<evidence type="ECO:0000256" key="2">
    <source>
        <dbReference type="ARBA" id="ARBA00022448"/>
    </source>
</evidence>
<evidence type="ECO:0000313" key="9">
    <source>
        <dbReference type="EMBL" id="BCD97886.1"/>
    </source>
</evidence>
<evidence type="ECO:0000256" key="4">
    <source>
        <dbReference type="ARBA" id="ARBA00022692"/>
    </source>
</evidence>
<dbReference type="PANTHER" id="PTHR30183">
    <property type="entry name" value="MOLYBDENUM TRANSPORT SYSTEM PERMEASE PROTEIN MODB"/>
    <property type="match status" value="1"/>
</dbReference>
<gene>
    <name evidence="9" type="ORF">MARGE09_P2087</name>
</gene>
<dbReference type="SUPFAM" id="SSF161098">
    <property type="entry name" value="MetI-like"/>
    <property type="match status" value="2"/>
</dbReference>
<keyword evidence="2 7" id="KW-0813">Transport</keyword>
<dbReference type="PROSITE" id="PS50928">
    <property type="entry name" value="ABC_TM1"/>
    <property type="match status" value="2"/>
</dbReference>
<sequence>MPLTPQTNNNSAAKAPKFTLIPASLPRPLTLSALCIALLIMLPIGAVVFEVFTGSLNVLTHLYSTVLADYIVNSLLLMLGVGCGVTIVGVPSAWLTSRYDFPGKTIFVWALLLPLAIPAYIIGYTYTGMLDFAGPVQTLIRDLTGWKYGEYWFFNIRSLGGAIVMFTLVLYPYVYLLARAAFIEQSPSITEVSRTLGCSAKRAFFLVNIPMARPAIVTGLTLALMETLADYGTVQYFGVSTFTTGIFRVFYGFGDTAAAAQLASFLLGFIALLIFLERHSRKQSRYHHALGKPAKANRLSGAKALLAVLVCAVPVIFGFIIPFLQLLFWAILESKIDYNFISLAWNSLYLAAMAGCIAVVLALLLAYAKRVHQRSRAVKVSVSLAGLGYALPGTIIAIGVITPLAWFDNQLIDFIKYSFNMDIQLLLSSTIVALLFAYTVRFLAVSLGAIESGMQQIKPNIDQAARLLGYRPLAVLQKIHLPLLKGSILTAFLIVFVDTLKELPATLMLRPFNFDTLAVKAYELASDERLIDAAPSSLLIVLVGLIPVILLSRSIKLSTKP</sequence>
<keyword evidence="5 7" id="KW-1133">Transmembrane helix</keyword>
<dbReference type="PANTHER" id="PTHR30183:SF2">
    <property type="entry name" value="IRON UTILIZATION PROTEIN"/>
    <property type="match status" value="1"/>
</dbReference>
<dbReference type="CDD" id="cd06261">
    <property type="entry name" value="TM_PBP2"/>
    <property type="match status" value="2"/>
</dbReference>
<keyword evidence="4 7" id="KW-0812">Transmembrane</keyword>
<dbReference type="Proteomes" id="UP001320119">
    <property type="component" value="Chromosome"/>
</dbReference>
<feature type="transmembrane region" description="Helical" evidence="7">
    <location>
        <begin position="380"/>
        <end position="406"/>
    </location>
</feature>
<dbReference type="Pfam" id="PF00528">
    <property type="entry name" value="BPD_transp_1"/>
    <property type="match status" value="1"/>
</dbReference>
<evidence type="ECO:0000259" key="8">
    <source>
        <dbReference type="PROSITE" id="PS50928"/>
    </source>
</evidence>
<comment type="subcellular location">
    <subcellularLocation>
        <location evidence="1 7">Cell membrane</location>
        <topology evidence="1 7">Multi-pass membrane protein</topology>
    </subcellularLocation>
</comment>
<dbReference type="GO" id="GO:0005886">
    <property type="term" value="C:plasma membrane"/>
    <property type="evidence" value="ECO:0007669"/>
    <property type="project" value="UniProtKB-SubCell"/>
</dbReference>
<feature type="transmembrane region" description="Helical" evidence="7">
    <location>
        <begin position="159"/>
        <end position="182"/>
    </location>
</feature>
<feature type="transmembrane region" description="Helical" evidence="7">
    <location>
        <begin position="426"/>
        <end position="450"/>
    </location>
</feature>
<feature type="transmembrane region" description="Helical" evidence="7">
    <location>
        <begin position="106"/>
        <end position="126"/>
    </location>
</feature>
<feature type="transmembrane region" description="Helical" evidence="7">
    <location>
        <begin position="479"/>
        <end position="497"/>
    </location>
</feature>
<proteinExistence type="inferred from homology"/>